<evidence type="ECO:0000313" key="6">
    <source>
        <dbReference type="EMBL" id="POA97065.1"/>
    </source>
</evidence>
<keyword evidence="2 5" id="KW-0812">Transmembrane</keyword>
<feature type="transmembrane region" description="Helical" evidence="5">
    <location>
        <begin position="101"/>
        <end position="123"/>
    </location>
</feature>
<dbReference type="Pfam" id="PF02674">
    <property type="entry name" value="Colicin_V"/>
    <property type="match status" value="1"/>
</dbReference>
<keyword evidence="7" id="KW-1185">Reference proteome</keyword>
<dbReference type="EMBL" id="PPTF01000085">
    <property type="protein sequence ID" value="POA97065.1"/>
    <property type="molecule type" value="Genomic_DNA"/>
</dbReference>
<dbReference type="AlphaFoldDB" id="A0A2K4MJZ5"/>
<keyword evidence="4 5" id="KW-0472">Membrane</keyword>
<evidence type="ECO:0000256" key="3">
    <source>
        <dbReference type="ARBA" id="ARBA00022989"/>
    </source>
</evidence>
<gene>
    <name evidence="6" type="ORF">C2134_19125</name>
</gene>
<dbReference type="GO" id="GO:0009403">
    <property type="term" value="P:toxin biosynthetic process"/>
    <property type="evidence" value="ECO:0007669"/>
    <property type="project" value="InterPro"/>
</dbReference>
<keyword evidence="3 5" id="KW-1133">Transmembrane helix</keyword>
<comment type="caution">
    <text evidence="6">The sequence shown here is derived from an EMBL/GenBank/DDBJ whole genome shotgun (WGS) entry which is preliminary data.</text>
</comment>
<dbReference type="Proteomes" id="UP000236416">
    <property type="component" value="Unassembled WGS sequence"/>
</dbReference>
<sequence>MTAFDYIAIAIVAGSVLMALMRGLIAEVLSLGSWLIAFWCAKQFSPVVEAFLPASLPGEGVRMVAGFLLVFFVVWLATALLRVTLTGLVDSIGLGAINRLLGGMFGLARGVALVTAMVLLGGLSSLPQKPMWRNAVLSAPFESLALSLRPWLPPTMANNLHYDSPGQAPDS</sequence>
<evidence type="ECO:0000256" key="5">
    <source>
        <dbReference type="SAM" id="Phobius"/>
    </source>
</evidence>
<dbReference type="InterPro" id="IPR052719">
    <property type="entry name" value="CvpA-like"/>
</dbReference>
<protein>
    <submittedName>
        <fullName evidence="6">Colicin V production protein</fullName>
    </submittedName>
</protein>
<dbReference type="PANTHER" id="PTHR36926">
    <property type="entry name" value="COLICIN V PRODUCTION PROTEIN"/>
    <property type="match status" value="1"/>
</dbReference>
<reference evidence="6 7" key="1">
    <citation type="submission" date="2018-01" db="EMBL/GenBank/DDBJ databases">
        <title>Genomic Sequence of Chromobacterium MWU13-2610 from wild cranberry bogs within the Cape Cod National Seashore.</title>
        <authorList>
            <person name="O'Hara-Hanley K."/>
            <person name="Soby S."/>
            <person name="Harrison A."/>
        </authorList>
    </citation>
    <scope>NUCLEOTIDE SEQUENCE [LARGE SCALE GENOMIC DNA]</scope>
    <source>
        <strain evidence="6 7">MWU13-2610</strain>
    </source>
</reference>
<organism evidence="6 7">
    <name type="scientific">Chromobacterium sinusclupearum</name>
    <dbReference type="NCBI Taxonomy" id="2077146"/>
    <lineage>
        <taxon>Bacteria</taxon>
        <taxon>Pseudomonadati</taxon>
        <taxon>Pseudomonadota</taxon>
        <taxon>Betaproteobacteria</taxon>
        <taxon>Neisseriales</taxon>
        <taxon>Chromobacteriaceae</taxon>
        <taxon>Chromobacterium</taxon>
    </lineage>
</organism>
<dbReference type="RefSeq" id="WP_103321675.1">
    <property type="nucleotide sequence ID" value="NZ_PPTF01000085.1"/>
</dbReference>
<dbReference type="InterPro" id="IPR003825">
    <property type="entry name" value="Colicin-V_CvpA"/>
</dbReference>
<name>A0A2K4MJZ5_9NEIS</name>
<accession>A0A2K4MJZ5</accession>
<evidence type="ECO:0000256" key="4">
    <source>
        <dbReference type="ARBA" id="ARBA00023136"/>
    </source>
</evidence>
<evidence type="ECO:0000313" key="7">
    <source>
        <dbReference type="Proteomes" id="UP000236416"/>
    </source>
</evidence>
<comment type="subcellular location">
    <subcellularLocation>
        <location evidence="1">Membrane</location>
        <topology evidence="1">Multi-pass membrane protein</topology>
    </subcellularLocation>
</comment>
<proteinExistence type="predicted"/>
<feature type="transmembrane region" description="Helical" evidence="5">
    <location>
        <begin position="60"/>
        <end position="81"/>
    </location>
</feature>
<evidence type="ECO:0000256" key="1">
    <source>
        <dbReference type="ARBA" id="ARBA00004141"/>
    </source>
</evidence>
<evidence type="ECO:0000256" key="2">
    <source>
        <dbReference type="ARBA" id="ARBA00022692"/>
    </source>
</evidence>
<feature type="transmembrane region" description="Helical" evidence="5">
    <location>
        <begin position="6"/>
        <end position="39"/>
    </location>
</feature>
<dbReference type="PANTHER" id="PTHR36926:SF1">
    <property type="entry name" value="COLICIN V PRODUCTION PROTEIN"/>
    <property type="match status" value="1"/>
</dbReference>
<dbReference type="GO" id="GO:0016020">
    <property type="term" value="C:membrane"/>
    <property type="evidence" value="ECO:0007669"/>
    <property type="project" value="UniProtKB-SubCell"/>
</dbReference>